<feature type="compositionally biased region" description="Low complexity" evidence="1">
    <location>
        <begin position="654"/>
        <end position="672"/>
    </location>
</feature>
<feature type="region of interest" description="Disordered" evidence="1">
    <location>
        <begin position="1"/>
        <end position="95"/>
    </location>
</feature>
<proteinExistence type="predicted"/>
<feature type="compositionally biased region" description="Polar residues" evidence="1">
    <location>
        <begin position="60"/>
        <end position="78"/>
    </location>
</feature>
<evidence type="ECO:0000313" key="2">
    <source>
        <dbReference type="EMBL" id="KAF5311170.1"/>
    </source>
</evidence>
<dbReference type="Proteomes" id="UP000567179">
    <property type="component" value="Unassembled WGS sequence"/>
</dbReference>
<evidence type="ECO:0000313" key="3">
    <source>
        <dbReference type="Proteomes" id="UP000567179"/>
    </source>
</evidence>
<reference evidence="2 3" key="1">
    <citation type="journal article" date="2020" name="ISME J.">
        <title>Uncovering the hidden diversity of litter-decomposition mechanisms in mushroom-forming fungi.</title>
        <authorList>
            <person name="Floudas D."/>
            <person name="Bentzer J."/>
            <person name="Ahren D."/>
            <person name="Johansson T."/>
            <person name="Persson P."/>
            <person name="Tunlid A."/>
        </authorList>
    </citation>
    <scope>NUCLEOTIDE SEQUENCE [LARGE SCALE GENOMIC DNA]</scope>
    <source>
        <strain evidence="2 3">CBS 101986</strain>
    </source>
</reference>
<dbReference type="EMBL" id="JAACJJ010000057">
    <property type="protein sequence ID" value="KAF5311170.1"/>
    <property type="molecule type" value="Genomic_DNA"/>
</dbReference>
<feature type="region of interest" description="Disordered" evidence="1">
    <location>
        <begin position="913"/>
        <end position="1087"/>
    </location>
</feature>
<keyword evidence="3" id="KW-1185">Reference proteome</keyword>
<feature type="compositionally biased region" description="Low complexity" evidence="1">
    <location>
        <begin position="1027"/>
        <end position="1047"/>
    </location>
</feature>
<dbReference type="OrthoDB" id="3265311at2759"/>
<organism evidence="2 3">
    <name type="scientific">Psilocybe cf. subviscida</name>
    <dbReference type="NCBI Taxonomy" id="2480587"/>
    <lineage>
        <taxon>Eukaryota</taxon>
        <taxon>Fungi</taxon>
        <taxon>Dikarya</taxon>
        <taxon>Basidiomycota</taxon>
        <taxon>Agaricomycotina</taxon>
        <taxon>Agaricomycetes</taxon>
        <taxon>Agaricomycetidae</taxon>
        <taxon>Agaricales</taxon>
        <taxon>Agaricineae</taxon>
        <taxon>Strophariaceae</taxon>
        <taxon>Psilocybe</taxon>
    </lineage>
</organism>
<feature type="compositionally biased region" description="Gly residues" evidence="1">
    <location>
        <begin position="311"/>
        <end position="321"/>
    </location>
</feature>
<comment type="caution">
    <text evidence="2">The sequence shown here is derived from an EMBL/GenBank/DDBJ whole genome shotgun (WGS) entry which is preliminary data.</text>
</comment>
<feature type="region of interest" description="Disordered" evidence="1">
    <location>
        <begin position="478"/>
        <end position="542"/>
    </location>
</feature>
<feature type="compositionally biased region" description="Low complexity" evidence="1">
    <location>
        <begin position="33"/>
        <end position="59"/>
    </location>
</feature>
<feature type="compositionally biased region" description="Basic and acidic residues" evidence="1">
    <location>
        <begin position="953"/>
        <end position="962"/>
    </location>
</feature>
<feature type="compositionally biased region" description="Low complexity" evidence="1">
    <location>
        <begin position="440"/>
        <end position="458"/>
    </location>
</feature>
<gene>
    <name evidence="2" type="ORF">D9619_007823</name>
</gene>
<feature type="compositionally biased region" description="Polar residues" evidence="1">
    <location>
        <begin position="688"/>
        <end position="708"/>
    </location>
</feature>
<feature type="compositionally biased region" description="Low complexity" evidence="1">
    <location>
        <begin position="963"/>
        <end position="995"/>
    </location>
</feature>
<accession>A0A8H5ESU9</accession>
<feature type="region of interest" description="Disordered" evidence="1">
    <location>
        <begin position="203"/>
        <end position="224"/>
    </location>
</feature>
<protein>
    <submittedName>
        <fullName evidence="2">Uncharacterized protein</fullName>
    </submittedName>
</protein>
<feature type="region of interest" description="Disordered" evidence="1">
    <location>
        <begin position="1159"/>
        <end position="1339"/>
    </location>
</feature>
<sequence>MSITHTSARPLGGPSRPSDTFRPRGRLPLDPFASPAHSSSYSAYHNNAHASSSTASSPSRMNPNVNPQRRDSASSTGSGAYEYHPQQQQQQRGVEQGAVWRVPRALVYGYGYVESNGGQVVLVLGDPPAAELLPLLASPHLADPTASLVLVATSSPPGYLRHTGPGPAIRVLRLAEPLDAHQGGALRLVGLFERAGRVVDAWRAASGSGPQKESVKEKKQRRRSTMTMMMGGTGAGAGGDAGVGERIVQLAEDGLGEFVCVEAYRPSSTPARAPSGSGSAGRYPSPPPSDGPHGVEQEKERKKRFRFSMGMGSGSPGGGGSDSPRPLMESRMSSSPPPTASTSSLSKATTPNPKSKSPSAPVSPYASRRLSQSSFSLLSNSSSSAGTQAQTHAARADGRTFDAIVNFLPASAPDKALLKHAILVSTLGATYLGVGGGGQQQPAASSSSSSSPSGMMGQATAVGVGANAAAVLIKDEQREGGAKLRKRPSRRLSMTQRLSGFFGMGGGAGGDEKAVKESREPLERRETGKLKQKQPATASVNASMNNNAFGTGTAPLHAHVVHILPPNMGNAQERPNGHKLVQGIEQFLLNFAYPLGSMLGGGAGPGSGAGAGAGTAGRRNSAFGYGYAGSSGSLSSLSSLGSVGVQLNNMAHSALSSTTSSRNSSSSSLSAMGMGGSNAHHPHPHAYATSSSAQSQPTNQPRSRSLFSIGSPGGERPTAYVDGSSSRESDSGVAMQKSHKPTTPPSAYTVPHMQRQRVRSGGGGASPHRPSSMYSTSTYHGHTNTNSQNATGVMSGSGGIAQLAAQMAGRPVPYLVAPGVFGAPIAAVGSTRARRMSESGGGGARRMTYGEAMLLGVLDWDSGVEGGVGAGAGRAYVAWGDVVCDGEDAVEDESAESAVLSAVPGPVAPFKKHAIESTPRPAPTTTQLPTPPESSESSIEGDDVEIEAVSVAELRRDSDKTPRFSSPSRFTRSPSSSARSSGSSAESSAQTSPISPTSLPSDPLATLPRTAEPAAGLARGTEAKGEPLPLASNSLPSVAPSSPSLSAQERRRNHRPAPPPPSTPSPLMTSMVAATQGKETQTKMPALPVMVRNDSLRMSVSDAPTTSPALVDAVGGVEMNRSRGQSQSQDGDAPFFSAVSSAPVAEPPMMITLTSATVASVTPARSQSEAISPPVATNSSDSGYGSTESAGAREAHATPLSHKAPRPLHVSNTANPDLPEETQKAVQDAVARLVGESEAATAADGQRLSRRCSSSSRRNASMRSKSKTRSPGPSEAASPVVPQQPGQQSPAASAKVVGKDVTPEVGKNGKLQGAWRKFGSWRRNGGSLPAVDAGASPSV</sequence>
<evidence type="ECO:0000256" key="1">
    <source>
        <dbReference type="SAM" id="MobiDB-lite"/>
    </source>
</evidence>
<feature type="compositionally biased region" description="Basic and acidic residues" evidence="1">
    <location>
        <begin position="510"/>
        <end position="529"/>
    </location>
</feature>
<feature type="region of interest" description="Disordered" evidence="1">
    <location>
        <begin position="267"/>
        <end position="393"/>
    </location>
</feature>
<feature type="compositionally biased region" description="Low complexity" evidence="1">
    <location>
        <begin position="1251"/>
        <end position="1263"/>
    </location>
</feature>
<feature type="compositionally biased region" description="Polar residues" evidence="1">
    <location>
        <begin position="1159"/>
        <end position="1189"/>
    </location>
</feature>
<feature type="compositionally biased region" description="Low complexity" evidence="1">
    <location>
        <begin position="1276"/>
        <end position="1294"/>
    </location>
</feature>
<feature type="compositionally biased region" description="Polar residues" evidence="1">
    <location>
        <begin position="772"/>
        <end position="793"/>
    </location>
</feature>
<feature type="compositionally biased region" description="Low complexity" evidence="1">
    <location>
        <begin position="340"/>
        <end position="384"/>
    </location>
</feature>
<feature type="region of interest" description="Disordered" evidence="1">
    <location>
        <begin position="436"/>
        <end position="458"/>
    </location>
</feature>
<name>A0A8H5ESU9_9AGAR</name>
<feature type="region of interest" description="Disordered" evidence="1">
    <location>
        <begin position="654"/>
        <end position="793"/>
    </location>
</feature>